<feature type="region of interest" description="Disordered" evidence="1">
    <location>
        <begin position="1"/>
        <end position="26"/>
    </location>
</feature>
<protein>
    <submittedName>
        <fullName evidence="2">Uncharacterized protein</fullName>
    </submittedName>
</protein>
<dbReference type="STRING" id="310780.SAMN05216267_1008225"/>
<feature type="compositionally biased region" description="Low complexity" evidence="1">
    <location>
        <begin position="91"/>
        <end position="101"/>
    </location>
</feature>
<proteinExistence type="predicted"/>
<dbReference type="EMBL" id="FODD01000008">
    <property type="protein sequence ID" value="SEN71030.1"/>
    <property type="molecule type" value="Genomic_DNA"/>
</dbReference>
<dbReference type="AlphaFoldDB" id="A0A1H8IQ50"/>
<name>A0A1H8IQ50_9ACTN</name>
<feature type="compositionally biased region" description="Basic and acidic residues" evidence="1">
    <location>
        <begin position="1"/>
        <end position="12"/>
    </location>
</feature>
<gene>
    <name evidence="2" type="ORF">SAMN05216267_1008225</name>
</gene>
<reference evidence="2 3" key="1">
    <citation type="submission" date="2016-10" db="EMBL/GenBank/DDBJ databases">
        <authorList>
            <person name="de Groot N.N."/>
        </authorList>
    </citation>
    <scope>NUCLEOTIDE SEQUENCE [LARGE SCALE GENOMIC DNA]</scope>
    <source>
        <strain evidence="2 3">CGMCC 4.2026</strain>
    </source>
</reference>
<evidence type="ECO:0000313" key="3">
    <source>
        <dbReference type="Proteomes" id="UP000181951"/>
    </source>
</evidence>
<organism evidence="2 3">
    <name type="scientific">Actinacidiphila rubida</name>
    <dbReference type="NCBI Taxonomy" id="310780"/>
    <lineage>
        <taxon>Bacteria</taxon>
        <taxon>Bacillati</taxon>
        <taxon>Actinomycetota</taxon>
        <taxon>Actinomycetes</taxon>
        <taxon>Kitasatosporales</taxon>
        <taxon>Streptomycetaceae</taxon>
        <taxon>Actinacidiphila</taxon>
    </lineage>
</organism>
<keyword evidence="3" id="KW-1185">Reference proteome</keyword>
<sequence>MAWTWRFEKADGTEVPPAVEPEEFTTQGDAESWIGEVWKELLAGGADQALLFEDETRVYGPMSLHAESAESPEGVEGVDGTDGTEGGGDAGSSESAGVTGL</sequence>
<dbReference type="Proteomes" id="UP000181951">
    <property type="component" value="Unassembled WGS sequence"/>
</dbReference>
<evidence type="ECO:0000256" key="1">
    <source>
        <dbReference type="SAM" id="MobiDB-lite"/>
    </source>
</evidence>
<evidence type="ECO:0000313" key="2">
    <source>
        <dbReference type="EMBL" id="SEN71030.1"/>
    </source>
</evidence>
<feature type="region of interest" description="Disordered" evidence="1">
    <location>
        <begin position="62"/>
        <end position="101"/>
    </location>
</feature>
<accession>A0A1H8IQ50</accession>